<dbReference type="GO" id="GO:0008270">
    <property type="term" value="F:zinc ion binding"/>
    <property type="evidence" value="ECO:0007669"/>
    <property type="project" value="UniProtKB-KW"/>
</dbReference>
<evidence type="ECO:0000256" key="1">
    <source>
        <dbReference type="PROSITE-ProRule" id="PRU00024"/>
    </source>
</evidence>
<keyword evidence="2" id="KW-0175">Coiled coil</keyword>
<gene>
    <name evidence="5" type="primary">LOC111132507</name>
</gene>
<name>A0A8B8E5Z9_CRAVI</name>
<keyword evidence="1" id="KW-0863">Zinc-finger</keyword>
<protein>
    <submittedName>
        <fullName evidence="5">Uncharacterized protein LOC111132507</fullName>
    </submittedName>
</protein>
<reference evidence="5" key="1">
    <citation type="submission" date="2025-08" db="UniProtKB">
        <authorList>
            <consortium name="RefSeq"/>
        </authorList>
    </citation>
    <scope>IDENTIFICATION</scope>
    <source>
        <tissue evidence="5">Whole sample</tissue>
    </source>
</reference>
<dbReference type="RefSeq" id="XP_022336032.1">
    <property type="nucleotide sequence ID" value="XM_022480324.1"/>
</dbReference>
<evidence type="ECO:0000259" key="3">
    <source>
        <dbReference type="PROSITE" id="PS50119"/>
    </source>
</evidence>
<proteinExistence type="predicted"/>
<dbReference type="PANTHER" id="PTHR24104:SF25">
    <property type="entry name" value="PROTEIN LIN-41"/>
    <property type="match status" value="1"/>
</dbReference>
<dbReference type="Pfam" id="PF00643">
    <property type="entry name" value="zf-B_box"/>
    <property type="match status" value="1"/>
</dbReference>
<organism evidence="4 5">
    <name type="scientific">Crassostrea virginica</name>
    <name type="common">Eastern oyster</name>
    <dbReference type="NCBI Taxonomy" id="6565"/>
    <lineage>
        <taxon>Eukaryota</taxon>
        <taxon>Metazoa</taxon>
        <taxon>Spiralia</taxon>
        <taxon>Lophotrochozoa</taxon>
        <taxon>Mollusca</taxon>
        <taxon>Bivalvia</taxon>
        <taxon>Autobranchia</taxon>
        <taxon>Pteriomorphia</taxon>
        <taxon>Ostreida</taxon>
        <taxon>Ostreoidea</taxon>
        <taxon>Ostreidae</taxon>
        <taxon>Crassostrea</taxon>
    </lineage>
</organism>
<dbReference type="Gene3D" id="2.120.10.30">
    <property type="entry name" value="TolB, C-terminal domain"/>
    <property type="match status" value="1"/>
</dbReference>
<sequence>MEERCPTHRGKLMELFCKKCIIPVCSSCVTEKHNGHVFGDFSAIYSTALDFLKQKIFTIKKELLPKCQSSLQALQKKEHTIQNQIAKLTDTVNEYEKQLNGDPSDVISFYKACKTEDKELSLPEIKKNEQDKTMFQKLYKSTQLDQYIRLAAAAQSGLTGRSNHASPRPGYLEEGDNSAVNNEIKVPVVKSAHHISCTQDGNVWVSDNVGNLVLMDMSGNSLVKLATNGGDEGFHSVTTKGELIFTDKVNKCVKRLNNHNDVDTILKTGHWKPTCVFSSPKNLDIFVGMVSDQYAKVGRFDKKGKALMDIHSDSQGRALLKYPLYLAENINSDICVSDVNKHAVIVLDKLGRHRFTYKGDSGDNGGFWPHGISTDDQGHILVCNSYFSNPSVQMLDENGVFLFIILARKHGLQKPRSLCVDSHQRLWVGQWHENKVCVYKITI</sequence>
<dbReference type="PANTHER" id="PTHR24104">
    <property type="entry name" value="E3 UBIQUITIN-PROTEIN LIGASE NHLRC1-RELATED"/>
    <property type="match status" value="1"/>
</dbReference>
<dbReference type="Proteomes" id="UP000694844">
    <property type="component" value="Chromosome 5"/>
</dbReference>
<dbReference type="GO" id="GO:0000209">
    <property type="term" value="P:protein polyubiquitination"/>
    <property type="evidence" value="ECO:0007669"/>
    <property type="project" value="TreeGrafter"/>
</dbReference>
<evidence type="ECO:0000313" key="5">
    <source>
        <dbReference type="RefSeq" id="XP_022336032.1"/>
    </source>
</evidence>
<evidence type="ECO:0000256" key="2">
    <source>
        <dbReference type="SAM" id="Coils"/>
    </source>
</evidence>
<evidence type="ECO:0000313" key="4">
    <source>
        <dbReference type="Proteomes" id="UP000694844"/>
    </source>
</evidence>
<dbReference type="AlphaFoldDB" id="A0A8B8E5Z9"/>
<dbReference type="Gene3D" id="3.30.160.60">
    <property type="entry name" value="Classic Zinc Finger"/>
    <property type="match status" value="1"/>
</dbReference>
<dbReference type="CDD" id="cd19756">
    <property type="entry name" value="Bbox2"/>
    <property type="match status" value="1"/>
</dbReference>
<dbReference type="SUPFAM" id="SSF63829">
    <property type="entry name" value="Calcium-dependent phosphotriesterase"/>
    <property type="match status" value="1"/>
</dbReference>
<dbReference type="GO" id="GO:0061630">
    <property type="term" value="F:ubiquitin protein ligase activity"/>
    <property type="evidence" value="ECO:0007669"/>
    <property type="project" value="TreeGrafter"/>
</dbReference>
<dbReference type="InterPro" id="IPR000315">
    <property type="entry name" value="Znf_B-box"/>
</dbReference>
<feature type="coiled-coil region" evidence="2">
    <location>
        <begin position="71"/>
        <end position="98"/>
    </location>
</feature>
<accession>A0A8B8E5Z9</accession>
<dbReference type="GO" id="GO:0043161">
    <property type="term" value="P:proteasome-mediated ubiquitin-dependent protein catabolic process"/>
    <property type="evidence" value="ECO:0007669"/>
    <property type="project" value="TreeGrafter"/>
</dbReference>
<dbReference type="GeneID" id="111132507"/>
<dbReference type="PROSITE" id="PS50119">
    <property type="entry name" value="ZF_BBOX"/>
    <property type="match status" value="1"/>
</dbReference>
<dbReference type="InterPro" id="IPR011042">
    <property type="entry name" value="6-blade_b-propeller_TolB-like"/>
</dbReference>
<keyword evidence="1" id="KW-0479">Metal-binding</keyword>
<keyword evidence="1" id="KW-0862">Zinc</keyword>
<feature type="domain" description="B box-type" evidence="3">
    <location>
        <begin position="1"/>
        <end position="41"/>
    </location>
</feature>
<keyword evidence="4" id="KW-1185">Reference proteome</keyword>
<dbReference type="KEGG" id="cvn:111132507"/>
<dbReference type="InterPro" id="IPR050952">
    <property type="entry name" value="TRIM-NHL_E3_ligases"/>
</dbReference>
<dbReference type="OrthoDB" id="6126507at2759"/>
<dbReference type="SUPFAM" id="SSF57845">
    <property type="entry name" value="B-box zinc-binding domain"/>
    <property type="match status" value="1"/>
</dbReference>